<sequence length="149" mass="17012">MRFSAYPACADALPSACSVDLWRRSFDISERRITILRPARPFRPAGSRMLSAETRRKIAVICLYKPNLLGHSRFYWGKELQCKGILSAAEEICDRQAFPGSKGQATREEINGYQEDASGIGRCRMRSFADHRSCRYVGQKNRAFKQLCR</sequence>
<keyword evidence="2" id="KW-1185">Reference proteome</keyword>
<comment type="caution">
    <text evidence="1">The sequence shown here is derived from an EMBL/GenBank/DDBJ whole genome shotgun (WGS) entry which is preliminary data.</text>
</comment>
<dbReference type="Proteomes" id="UP000191812">
    <property type="component" value="Unassembled WGS sequence"/>
</dbReference>
<name>A0ABM9VJ51_9HYPH</name>
<evidence type="ECO:0000313" key="1">
    <source>
        <dbReference type="EMBL" id="CUX45098.1"/>
    </source>
</evidence>
<proteinExistence type="predicted"/>
<protein>
    <submittedName>
        <fullName evidence="1">Uncharacterized protein</fullName>
    </submittedName>
</protein>
<evidence type="ECO:0000313" key="2">
    <source>
        <dbReference type="Proteomes" id="UP000191812"/>
    </source>
</evidence>
<reference evidence="1 2" key="1">
    <citation type="submission" date="2016-01" db="EMBL/GenBank/DDBJ databases">
        <authorList>
            <person name="Regsiter A."/>
            <person name="william w."/>
        </authorList>
    </citation>
    <scope>NUCLEOTIDE SEQUENCE [LARGE SCALE GENOMIC DNA]</scope>
    <source>
        <strain evidence="1 2">CFBP 6927</strain>
    </source>
</reference>
<organism evidence="1 2">
    <name type="scientific">Agrobacterium genomosp. 13 str. CFBP 6927</name>
    <dbReference type="NCBI Taxonomy" id="1183428"/>
    <lineage>
        <taxon>Bacteria</taxon>
        <taxon>Pseudomonadati</taxon>
        <taxon>Pseudomonadota</taxon>
        <taxon>Alphaproteobacteria</taxon>
        <taxon>Hyphomicrobiales</taxon>
        <taxon>Rhizobiaceae</taxon>
        <taxon>Rhizobium/Agrobacterium group</taxon>
        <taxon>Agrobacterium</taxon>
        <taxon>Agrobacterium tumefaciens complex</taxon>
    </lineage>
</organism>
<accession>A0ABM9VJ51</accession>
<dbReference type="EMBL" id="FBWH01000036">
    <property type="protein sequence ID" value="CUX45098.1"/>
    <property type="molecule type" value="Genomic_DNA"/>
</dbReference>
<gene>
    <name evidence="1" type="ORF">AGR13a_Lc100018</name>
</gene>